<proteinExistence type="predicted"/>
<evidence type="ECO:0000313" key="1">
    <source>
        <dbReference type="EMBL" id="GBH10696.1"/>
    </source>
</evidence>
<dbReference type="AlphaFoldDB" id="A0A2V0QC79"/>
<accession>A0A2V0QC79</accession>
<name>A0A2V0QC79_PSESF</name>
<sequence>MQAFLGANRPATVVHAGAAHHQQVLRGNTPATVIQRLAGQVHQALGLQAATGAVVQCAGQRKVQLTIGDQRTGLPVVQTHRTNVGPLPCAQCAGLIVDGVSNHQFQKSVSHDLAVGIGEGQCAEGGITGAGQLALLVGKRAGNGQQQISIAAHAAALVIQLIGCQIDSVARHQAAQVGQQLVDTHDQCVVAQHRARGVVQRRRGQRETLGAGNFSALVVDRREVFQQQLAQSV</sequence>
<organism evidence="1 2">
    <name type="scientific">Pseudomonas syringae pv. actinidiae</name>
    <dbReference type="NCBI Taxonomy" id="103796"/>
    <lineage>
        <taxon>Bacteria</taxon>
        <taxon>Pseudomonadati</taxon>
        <taxon>Pseudomonadota</taxon>
        <taxon>Gammaproteobacteria</taxon>
        <taxon>Pseudomonadales</taxon>
        <taxon>Pseudomonadaceae</taxon>
        <taxon>Pseudomonas</taxon>
        <taxon>Pseudomonas syringae</taxon>
    </lineage>
</organism>
<reference evidence="1 2" key="1">
    <citation type="submission" date="2018-04" db="EMBL/GenBank/DDBJ databases">
        <title>Draft genome sequence of Pseudomonas syringae pv. actinidiae biovar 1 strains isolated from kiwifruit in Kagawa prefecture.</title>
        <authorList>
            <person name="Tabuchi M."/>
            <person name="Saito M."/>
            <person name="Fujiwara S."/>
            <person name="Sasa N."/>
            <person name="Akimitsu K."/>
            <person name="Gomi K."/>
            <person name="Konishi-Sugita S."/>
            <person name="Hamano K."/>
            <person name="Kataoka I."/>
        </authorList>
    </citation>
    <scope>NUCLEOTIDE SEQUENCE [LARGE SCALE GENOMIC DNA]</scope>
    <source>
        <strain evidence="1 2">MAFF212206</strain>
    </source>
</reference>
<protein>
    <submittedName>
        <fullName evidence="1">Uncharacterized membrane protein YccC</fullName>
    </submittedName>
</protein>
<comment type="caution">
    <text evidence="1">The sequence shown here is derived from an EMBL/GenBank/DDBJ whole genome shotgun (WGS) entry which is preliminary data.</text>
</comment>
<gene>
    <name evidence="1" type="ORF">KPSA1_04116</name>
</gene>
<dbReference type="Proteomes" id="UP000247480">
    <property type="component" value="Unassembled WGS sequence"/>
</dbReference>
<evidence type="ECO:0000313" key="2">
    <source>
        <dbReference type="Proteomes" id="UP000247480"/>
    </source>
</evidence>
<dbReference type="EMBL" id="BGJZ01000195">
    <property type="protein sequence ID" value="GBH10696.1"/>
    <property type="molecule type" value="Genomic_DNA"/>
</dbReference>